<proteinExistence type="predicted"/>
<accession>A0ACB6RRH0</accession>
<evidence type="ECO:0000313" key="2">
    <source>
        <dbReference type="Proteomes" id="UP000799754"/>
    </source>
</evidence>
<keyword evidence="2" id="KW-1185">Reference proteome</keyword>
<dbReference type="Proteomes" id="UP000799754">
    <property type="component" value="Unassembled WGS sequence"/>
</dbReference>
<name>A0ACB6RRH0_9PLEO</name>
<evidence type="ECO:0000313" key="1">
    <source>
        <dbReference type="EMBL" id="KAF2623744.1"/>
    </source>
</evidence>
<reference evidence="1" key="1">
    <citation type="journal article" date="2020" name="Stud. Mycol.">
        <title>101 Dothideomycetes genomes: a test case for predicting lifestyles and emergence of pathogens.</title>
        <authorList>
            <person name="Haridas S."/>
            <person name="Albert R."/>
            <person name="Binder M."/>
            <person name="Bloem J."/>
            <person name="Labutti K."/>
            <person name="Salamov A."/>
            <person name="Andreopoulos B."/>
            <person name="Baker S."/>
            <person name="Barry K."/>
            <person name="Bills G."/>
            <person name="Bluhm B."/>
            <person name="Cannon C."/>
            <person name="Castanera R."/>
            <person name="Culley D."/>
            <person name="Daum C."/>
            <person name="Ezra D."/>
            <person name="Gonzalez J."/>
            <person name="Henrissat B."/>
            <person name="Kuo A."/>
            <person name="Liang C."/>
            <person name="Lipzen A."/>
            <person name="Lutzoni F."/>
            <person name="Magnuson J."/>
            <person name="Mondo S."/>
            <person name="Nolan M."/>
            <person name="Ohm R."/>
            <person name="Pangilinan J."/>
            <person name="Park H.-J."/>
            <person name="Ramirez L."/>
            <person name="Alfaro M."/>
            <person name="Sun H."/>
            <person name="Tritt A."/>
            <person name="Yoshinaga Y."/>
            <person name="Zwiers L.-H."/>
            <person name="Turgeon B."/>
            <person name="Goodwin S."/>
            <person name="Spatafora J."/>
            <person name="Crous P."/>
            <person name="Grigoriev I."/>
        </authorList>
    </citation>
    <scope>NUCLEOTIDE SEQUENCE</scope>
    <source>
        <strain evidence="1">CBS 525.71</strain>
    </source>
</reference>
<dbReference type="EMBL" id="MU006735">
    <property type="protein sequence ID" value="KAF2623744.1"/>
    <property type="molecule type" value="Genomic_DNA"/>
</dbReference>
<gene>
    <name evidence="1" type="ORF">BU25DRAFT_494187</name>
</gene>
<protein>
    <submittedName>
        <fullName evidence="1">Uncharacterized protein</fullName>
    </submittedName>
</protein>
<organism evidence="1 2">
    <name type="scientific">Macroventuria anomochaeta</name>
    <dbReference type="NCBI Taxonomy" id="301207"/>
    <lineage>
        <taxon>Eukaryota</taxon>
        <taxon>Fungi</taxon>
        <taxon>Dikarya</taxon>
        <taxon>Ascomycota</taxon>
        <taxon>Pezizomycotina</taxon>
        <taxon>Dothideomycetes</taxon>
        <taxon>Pleosporomycetidae</taxon>
        <taxon>Pleosporales</taxon>
        <taxon>Pleosporineae</taxon>
        <taxon>Didymellaceae</taxon>
        <taxon>Macroventuria</taxon>
    </lineage>
</organism>
<comment type="caution">
    <text evidence="1">The sequence shown here is derived from an EMBL/GenBank/DDBJ whole genome shotgun (WGS) entry which is preliminary data.</text>
</comment>
<sequence length="788" mass="86995">MSPSSSVASTDTTSSIEIGQRRTGLTPSGSRGTTPYSYVNTRDYLHQPKPQQPPLLSRHYATLQEHADSIIRAEHADNDAVTPRHEGRRGSFAWGLRSAYEDEGPKHSRNPMMPQRTDNTTPPTMEELVCRNAADDDSSSIHKSGLVQSDAIFCRPSTTRSSASGTDINALTRTDTGGSIGGLARSMTKKIPDIRAHRPLVEKTPERTIFQHKEQLEDAPLAESDRKTRKLSFQLPSGLKMNGPLEVPQKPSPVIEESPVCESPDKATSPDSPPKCGGLAARRQVKMDLTLPIGLPDLSNCNDRRGTHPGLLSSITPSRPRSPKTPWIRETELNWGRDTKSKSAKTAPIVEEDQASVSAMEMMLLNDAGVELGIESALPPVTYPEFVRPPQKVRDRCYISRPTTKRKKSVGPSTSESDFGSTPDGHWTPEIMEGMTEQEAQAQTELVQLAKAAKTARSRRWPWNKSKASGSDEQTQTLDERSNSRKSTSVNIFKRSNRFPEFTEKDKKEKKPSKVMNTPWRREKVVNKPPLPSASLANMAVPPTFVPPGCEKIPTPPMFDSAGEVKGKLADFFFESGGFPTTRRKPKASPGGYWDSNAVLMSMQTDLGLTNDEDDEEGPEGRPPAAFHFGPVNDTPSHMTSPGLYTGPDGYLTVKATGAGQLTPGAQDSWFRMHFGHHTPDEESLTTASLKEADERRKFEWLIPEHLPNSPLCPLHVKYVGPSKGLCYWHGRKSNGWGVEPGRDYVSHPVRVGNGSRAGWDTGKAEGPKDETKSRRRRRRRLESLINP</sequence>